<dbReference type="OrthoDB" id="2484536at2759"/>
<evidence type="ECO:0000313" key="2">
    <source>
        <dbReference type="Proteomes" id="UP000439903"/>
    </source>
</evidence>
<comment type="caution">
    <text evidence="1">The sequence shown here is derived from an EMBL/GenBank/DDBJ whole genome shotgun (WGS) entry which is preliminary data.</text>
</comment>
<sequence length="152" mass="17653">MMRSLWESLKNNEYDIKSTNNENNVIKVYEKDSDKKKINERNKRNMMVSSMSMDEICRDDAKLNDIPEANSTINSIEYVDEASNKGKTKYDLELKIGINDDNNEMEASEETTNDTTISIAMSNSVIRRKGMNYTKLIGYNCDVKRRWNRSKA</sequence>
<organism evidence="1 2">
    <name type="scientific">Gigaspora margarita</name>
    <dbReference type="NCBI Taxonomy" id="4874"/>
    <lineage>
        <taxon>Eukaryota</taxon>
        <taxon>Fungi</taxon>
        <taxon>Fungi incertae sedis</taxon>
        <taxon>Mucoromycota</taxon>
        <taxon>Glomeromycotina</taxon>
        <taxon>Glomeromycetes</taxon>
        <taxon>Diversisporales</taxon>
        <taxon>Gigasporaceae</taxon>
        <taxon>Gigaspora</taxon>
    </lineage>
</organism>
<keyword evidence="2" id="KW-1185">Reference proteome</keyword>
<dbReference type="AlphaFoldDB" id="A0A8H4AB66"/>
<evidence type="ECO:0000313" key="1">
    <source>
        <dbReference type="EMBL" id="KAF0471946.1"/>
    </source>
</evidence>
<proteinExistence type="predicted"/>
<name>A0A8H4AB66_GIGMA</name>
<reference evidence="1 2" key="1">
    <citation type="journal article" date="2019" name="Environ. Microbiol.">
        <title>At the nexus of three kingdoms: the genome of the mycorrhizal fungus Gigaspora margarita provides insights into plant, endobacterial and fungal interactions.</title>
        <authorList>
            <person name="Venice F."/>
            <person name="Ghignone S."/>
            <person name="Salvioli di Fossalunga A."/>
            <person name="Amselem J."/>
            <person name="Novero M."/>
            <person name="Xianan X."/>
            <person name="Sedzielewska Toro K."/>
            <person name="Morin E."/>
            <person name="Lipzen A."/>
            <person name="Grigoriev I.V."/>
            <person name="Henrissat B."/>
            <person name="Martin F.M."/>
            <person name="Bonfante P."/>
        </authorList>
    </citation>
    <scope>NUCLEOTIDE SEQUENCE [LARGE SCALE GENOMIC DNA]</scope>
    <source>
        <strain evidence="1 2">BEG34</strain>
    </source>
</reference>
<dbReference type="Proteomes" id="UP000439903">
    <property type="component" value="Unassembled WGS sequence"/>
</dbReference>
<gene>
    <name evidence="1" type="ORF">F8M41_025098</name>
</gene>
<dbReference type="EMBL" id="WTPW01000883">
    <property type="protein sequence ID" value="KAF0471946.1"/>
    <property type="molecule type" value="Genomic_DNA"/>
</dbReference>
<protein>
    <submittedName>
        <fullName evidence="1">Uncharacterized protein</fullName>
    </submittedName>
</protein>
<accession>A0A8H4AB66</accession>